<gene>
    <name evidence="1" type="ORF">E2980_15375</name>
</gene>
<keyword evidence="2" id="KW-1185">Reference proteome</keyword>
<dbReference type="OrthoDB" id="2704004at2"/>
<organism evidence="1 2">
    <name type="scientific">Cohnella luojiensis</name>
    <dbReference type="NCBI Taxonomy" id="652876"/>
    <lineage>
        <taxon>Bacteria</taxon>
        <taxon>Bacillati</taxon>
        <taxon>Bacillota</taxon>
        <taxon>Bacilli</taxon>
        <taxon>Bacillales</taxon>
        <taxon>Paenibacillaceae</taxon>
        <taxon>Cohnella</taxon>
    </lineage>
</organism>
<accession>A0A4Y8LUJ6</accession>
<reference evidence="1 2" key="1">
    <citation type="submission" date="2019-03" db="EMBL/GenBank/DDBJ databases">
        <title>Cohnella endophytica sp. nov., a novel endophytic bacterium isolated from bark of Sonneratia apetala.</title>
        <authorList>
            <person name="Tuo L."/>
        </authorList>
    </citation>
    <scope>NUCLEOTIDE SEQUENCE [LARGE SCALE GENOMIC DNA]</scope>
    <source>
        <strain evidence="1 2">CCTCC AB 208254</strain>
    </source>
</reference>
<dbReference type="Proteomes" id="UP000297900">
    <property type="component" value="Unassembled WGS sequence"/>
</dbReference>
<evidence type="ECO:0000313" key="1">
    <source>
        <dbReference type="EMBL" id="TFE24719.1"/>
    </source>
</evidence>
<evidence type="ECO:0000313" key="2">
    <source>
        <dbReference type="Proteomes" id="UP000297900"/>
    </source>
</evidence>
<dbReference type="AlphaFoldDB" id="A0A4Y8LUJ6"/>
<dbReference type="EMBL" id="SOMN01000023">
    <property type="protein sequence ID" value="TFE24719.1"/>
    <property type="molecule type" value="Genomic_DNA"/>
</dbReference>
<sequence length="133" mass="15521">MNRQELHIKVRSAVHQLIHEKGYASPLDLFVKMGKISSKLVEEWRFGRVPYLERVLHGNLAQFSFIMAKLRETAREMDLKESYTVYLKWGKGPKCQLRFSKSGDTDVERNYSTHFIVKKPKAPLLAQDELTKL</sequence>
<comment type="caution">
    <text evidence="1">The sequence shown here is derived from an EMBL/GenBank/DDBJ whole genome shotgun (WGS) entry which is preliminary data.</text>
</comment>
<name>A0A4Y8LUJ6_9BACL</name>
<protein>
    <submittedName>
        <fullName evidence="1">Uncharacterized protein</fullName>
    </submittedName>
</protein>
<dbReference type="RefSeq" id="WP_135153084.1">
    <property type="nucleotide sequence ID" value="NZ_SOMN01000023.1"/>
</dbReference>
<proteinExistence type="predicted"/>